<evidence type="ECO:0000256" key="3">
    <source>
        <dbReference type="ARBA" id="ARBA00022525"/>
    </source>
</evidence>
<evidence type="ECO:0000313" key="6">
    <source>
        <dbReference type="Proteomes" id="UP000707451"/>
    </source>
</evidence>
<sequence>MADNFQNLILFCLVDGLPSSRAFEIEVSETRTVAHLKDLIRAKQSPTFNDITGDQLTLWRVSIPVLPANKHRPIFLNEFLESATELSPATRLSKVFPEELPEETVHIIVQRPAPDVRADLSKIVDSLFDPTSQHTAFLSEFVQGIHNLPVTSGRISGLPCVGKRGLDRPRTAPSLMFFDLPSPVQRDMTHNQAEKILAEFPGIRHLPLFGVSGCGKTRTTVDLLSRSWGLYFNAGAADYGSSDMHTLVQALSVHSDVYVSKDIKQNTERIRCLTYGLLYARLVILERCLNIVGTRDTFSCQRWMLLQVATPAFEDIFHELFQSISTYIHICLPRSTTMNSTMAIIVQEQFRKVQELLRGRSPSSTVHSKFLVILDESQFLGRVFSEAFFDSDMATVRPVLAPVLFAFRRLAEGTSQDSICVMPCGTGLSSYDLTWSGGSASGAKLSADEYEASRLSEMVVDFAGWTDVGSISAYLKRLRQVLDDGGKERLDEIIPEEAVKTLFLHLRGRFRPIISTIEDIIQADDPMVWEECIHEREDRLTTACIPTTDGEKRRLEGNLCSELRRMFEHVRQNKGNVAYAEFRNVEATLKLAVATFITQGGYMAFKGQLPKLVETAFGRISLINGDFYTTIDEPFALLAADNYFRTDDPDYFQYRIDQLNHCSTERIRSKEWEASIPYEMVRIFHGKIVSPLLFHGTEPPHDMFRHKASVVGWTGVMRTIGSQEISMADFLDAHVNNRSERAGQSVPPFFYPVEHVSGPDILFVVRFSGLAPDHALGSSSTPTPGYASTDIVCPVFVQVKLCQKLYRNDVIAAQSTVQPTKIRKHGVKLSQFCKPKGHYISLIVSYPAEIAEYFLKRSLNKHYDGLTEIALTIDDSNFNLFSADHVQAIKNMKRLAVEMADTVKEVKRRRGDNISSKH</sequence>
<dbReference type="EMBL" id="JAHRHY010000013">
    <property type="protein sequence ID" value="KAG9064679.1"/>
    <property type="molecule type" value="Genomic_DNA"/>
</dbReference>
<evidence type="ECO:0000256" key="1">
    <source>
        <dbReference type="ARBA" id="ARBA00004340"/>
    </source>
</evidence>
<dbReference type="GO" id="GO:0005576">
    <property type="term" value="C:extracellular region"/>
    <property type="evidence" value="ECO:0007669"/>
    <property type="project" value="UniProtKB-SubCell"/>
</dbReference>
<accession>A0A9P7XRK0</accession>
<dbReference type="GO" id="GO:0043657">
    <property type="term" value="C:host cell"/>
    <property type="evidence" value="ECO:0007669"/>
    <property type="project" value="UniProtKB-SubCell"/>
</dbReference>
<dbReference type="Proteomes" id="UP000707451">
    <property type="component" value="Unassembled WGS sequence"/>
</dbReference>
<name>A0A9P7XRK0_9FUNG</name>
<reference evidence="5" key="1">
    <citation type="submission" date="2021-06" db="EMBL/GenBank/DDBJ databases">
        <title>Genome Sequence of Mortierella hyaline Strain SCG-10, a Cold-Adapted, Nitrate-Reducing Fungus Isolated from Soil in Minnesota, USA.</title>
        <authorList>
            <person name="Aldossari N."/>
        </authorList>
    </citation>
    <scope>NUCLEOTIDE SEQUENCE</scope>
    <source>
        <strain evidence="5">SCG-10</strain>
    </source>
</reference>
<dbReference type="InterPro" id="IPR045379">
    <property type="entry name" value="Crinkler_N"/>
</dbReference>
<evidence type="ECO:0000313" key="5">
    <source>
        <dbReference type="EMBL" id="KAG9064679.1"/>
    </source>
</evidence>
<comment type="caution">
    <text evidence="5">The sequence shown here is derived from an EMBL/GenBank/DDBJ whole genome shotgun (WGS) entry which is preliminary data.</text>
</comment>
<comment type="subcellular location">
    <subcellularLocation>
        <location evidence="1">Host cell</location>
    </subcellularLocation>
    <subcellularLocation>
        <location evidence="2">Secreted</location>
    </subcellularLocation>
</comment>
<organism evidence="5 6">
    <name type="scientific">Linnemannia hyalina</name>
    <dbReference type="NCBI Taxonomy" id="64524"/>
    <lineage>
        <taxon>Eukaryota</taxon>
        <taxon>Fungi</taxon>
        <taxon>Fungi incertae sedis</taxon>
        <taxon>Mucoromycota</taxon>
        <taxon>Mortierellomycotina</taxon>
        <taxon>Mortierellomycetes</taxon>
        <taxon>Mortierellales</taxon>
        <taxon>Mortierellaceae</taxon>
        <taxon>Linnemannia</taxon>
    </lineage>
</organism>
<evidence type="ECO:0000256" key="2">
    <source>
        <dbReference type="ARBA" id="ARBA00004613"/>
    </source>
</evidence>
<keyword evidence="6" id="KW-1185">Reference proteome</keyword>
<protein>
    <recommendedName>
        <fullName evidence="4">Crinkler effector protein N-terminal domain-containing protein</fullName>
    </recommendedName>
</protein>
<dbReference type="OrthoDB" id="2393824at2759"/>
<feature type="domain" description="Crinkler effector protein N-terminal" evidence="4">
    <location>
        <begin position="10"/>
        <end position="110"/>
    </location>
</feature>
<dbReference type="Pfam" id="PF20147">
    <property type="entry name" value="Crinkler"/>
    <property type="match status" value="1"/>
</dbReference>
<evidence type="ECO:0000259" key="4">
    <source>
        <dbReference type="Pfam" id="PF20147"/>
    </source>
</evidence>
<proteinExistence type="predicted"/>
<dbReference type="AlphaFoldDB" id="A0A9P7XRK0"/>
<gene>
    <name evidence="5" type="ORF">KI688_002937</name>
</gene>
<keyword evidence="3" id="KW-0964">Secreted</keyword>